<proteinExistence type="predicted"/>
<protein>
    <submittedName>
        <fullName evidence="1">Uncharacterized protein</fullName>
    </submittedName>
</protein>
<evidence type="ECO:0000313" key="2">
    <source>
        <dbReference type="Proteomes" id="UP000216444"/>
    </source>
</evidence>
<reference evidence="1 2" key="1">
    <citation type="journal article" date="2017" name="BMC Genomics">
        <title>Comparative genomic and phylogenomic analyses of the Bifidobacteriaceae family.</title>
        <authorList>
            <person name="Lugli G.A."/>
            <person name="Milani C."/>
            <person name="Turroni F."/>
            <person name="Duranti S."/>
            <person name="Mancabelli L."/>
            <person name="Mangifesta M."/>
            <person name="Ferrario C."/>
            <person name="Modesto M."/>
            <person name="Mattarelli P."/>
            <person name="Jiri K."/>
            <person name="van Sinderen D."/>
            <person name="Ventura M."/>
        </authorList>
    </citation>
    <scope>NUCLEOTIDE SEQUENCE [LARGE SCALE GENOMIC DNA]</scope>
    <source>
        <strain evidence="1 2">DSM 100201</strain>
    </source>
</reference>
<accession>A0A261FIS1</accession>
<dbReference type="AlphaFoldDB" id="A0A261FIS1"/>
<name>A0A261FIS1_9BIFI</name>
<dbReference type="EMBL" id="MWWV01000002">
    <property type="protein sequence ID" value="OZG59047.1"/>
    <property type="molecule type" value="Genomic_DNA"/>
</dbReference>
<evidence type="ECO:0000313" key="1">
    <source>
        <dbReference type="EMBL" id="OZG59047.1"/>
    </source>
</evidence>
<sequence>MRASDTHWIGSPTAGSSRMSVGYAVKHALRCGFAIHGCRIEARPLLRVRLTRASNAHRSVSLTAGLSQTCVEYAARSAARCGFASRVRRMGTAACLRCLSDVFVRHLITEQSLGCLSDARMRHMSIGAYVRCLFGAYVRRIRTEAGSRLSPCRHCFDRHGSQREPLPAGLATGSQDQLHTTYQDSHRRTTIHPHQKAKIPIHLLRNPKDHHSPSSGNRRT</sequence>
<keyword evidence="2" id="KW-1185">Reference proteome</keyword>
<dbReference type="Proteomes" id="UP000216444">
    <property type="component" value="Unassembled WGS sequence"/>
</dbReference>
<comment type="caution">
    <text evidence="1">The sequence shown here is derived from an EMBL/GenBank/DDBJ whole genome shotgun (WGS) entry which is preliminary data.</text>
</comment>
<gene>
    <name evidence="1" type="ORF">BTIS_0200</name>
</gene>
<organism evidence="1 2">
    <name type="scientific">Bifidobacterium tissieri</name>
    <dbReference type="NCBI Taxonomy" id="1630162"/>
    <lineage>
        <taxon>Bacteria</taxon>
        <taxon>Bacillati</taxon>
        <taxon>Actinomycetota</taxon>
        <taxon>Actinomycetes</taxon>
        <taxon>Bifidobacteriales</taxon>
        <taxon>Bifidobacteriaceae</taxon>
        <taxon>Bifidobacterium</taxon>
    </lineage>
</organism>